<gene>
    <name evidence="2" type="ORF">HGRIS_010659</name>
</gene>
<dbReference type="EMBL" id="JASNQZ010000014">
    <property type="protein sequence ID" value="KAL0948034.1"/>
    <property type="molecule type" value="Genomic_DNA"/>
</dbReference>
<organism evidence="2 3">
    <name type="scientific">Hohenbuehelia grisea</name>
    <dbReference type="NCBI Taxonomy" id="104357"/>
    <lineage>
        <taxon>Eukaryota</taxon>
        <taxon>Fungi</taxon>
        <taxon>Dikarya</taxon>
        <taxon>Basidiomycota</taxon>
        <taxon>Agaricomycotina</taxon>
        <taxon>Agaricomycetes</taxon>
        <taxon>Agaricomycetidae</taxon>
        <taxon>Agaricales</taxon>
        <taxon>Pleurotineae</taxon>
        <taxon>Pleurotaceae</taxon>
        <taxon>Hohenbuehelia</taxon>
    </lineage>
</organism>
<dbReference type="Proteomes" id="UP001556367">
    <property type="component" value="Unassembled WGS sequence"/>
</dbReference>
<comment type="caution">
    <text evidence="2">The sequence shown here is derived from an EMBL/GenBank/DDBJ whole genome shotgun (WGS) entry which is preliminary data.</text>
</comment>
<evidence type="ECO:0000256" key="1">
    <source>
        <dbReference type="SAM" id="MobiDB-lite"/>
    </source>
</evidence>
<evidence type="ECO:0000313" key="3">
    <source>
        <dbReference type="Proteomes" id="UP001556367"/>
    </source>
</evidence>
<sequence>MSYPQVLPTVADFANHGFSRSNPQDKILAVGSSSALRNPFSDSDVSPQPVSGQSSMLAAEIDSSHSTAASEPDSELKLPSRASLFVVVFGNALFQVGERKDMRQSSDQRTVAAFIFYHCLLSKRIRRISRRNCHIFGLGHRNPHRILWSSSNSTD</sequence>
<evidence type="ECO:0000313" key="2">
    <source>
        <dbReference type="EMBL" id="KAL0948034.1"/>
    </source>
</evidence>
<keyword evidence="3" id="KW-1185">Reference proteome</keyword>
<feature type="region of interest" description="Disordered" evidence="1">
    <location>
        <begin position="40"/>
        <end position="77"/>
    </location>
</feature>
<protein>
    <submittedName>
        <fullName evidence="2">Uncharacterized protein</fullName>
    </submittedName>
</protein>
<proteinExistence type="predicted"/>
<feature type="compositionally biased region" description="Polar residues" evidence="1">
    <location>
        <begin position="40"/>
        <end position="56"/>
    </location>
</feature>
<reference evidence="3" key="1">
    <citation type="submission" date="2024-06" db="EMBL/GenBank/DDBJ databases">
        <title>Multi-omics analyses provide insights into the biosynthesis of the anticancer antibiotic pleurotin in Hohenbuehelia grisea.</title>
        <authorList>
            <person name="Weaver J.A."/>
            <person name="Alberti F."/>
        </authorList>
    </citation>
    <scope>NUCLEOTIDE SEQUENCE [LARGE SCALE GENOMIC DNA]</scope>
    <source>
        <strain evidence="3">T-177</strain>
    </source>
</reference>
<accession>A0ABR3IXE0</accession>
<name>A0ABR3IXE0_9AGAR</name>